<accession>A0A133UC98</accession>
<comment type="caution">
    <text evidence="1">The sequence shown here is derived from an EMBL/GenBank/DDBJ whole genome shotgun (WGS) entry which is preliminary data.</text>
</comment>
<protein>
    <submittedName>
        <fullName evidence="1">Uncharacterized protein</fullName>
    </submittedName>
</protein>
<evidence type="ECO:0000313" key="2">
    <source>
        <dbReference type="Proteomes" id="UP000070195"/>
    </source>
</evidence>
<evidence type="ECO:0000313" key="1">
    <source>
        <dbReference type="EMBL" id="KXA91789.1"/>
    </source>
</evidence>
<sequence length="78" mass="8810">MRKDVNLNRGAKIKFAPCSNPREDRNVVMESGGVKILRCRQHGGYFISVFGSSGGHHYRTIQGAIQVWKSCLKDYSRP</sequence>
<reference evidence="1 2" key="1">
    <citation type="journal article" date="2016" name="Sci. Rep.">
        <title>Metabolic traits of an uncultured archaeal lineage -MSBL1- from brine pools of the Red Sea.</title>
        <authorList>
            <person name="Mwirichia R."/>
            <person name="Alam I."/>
            <person name="Rashid M."/>
            <person name="Vinu M."/>
            <person name="Ba-Alawi W."/>
            <person name="Anthony Kamau A."/>
            <person name="Kamanda Ngugi D."/>
            <person name="Goker M."/>
            <person name="Klenk H.P."/>
            <person name="Bajic V."/>
            <person name="Stingl U."/>
        </authorList>
    </citation>
    <scope>NUCLEOTIDE SEQUENCE [LARGE SCALE GENOMIC DNA]</scope>
    <source>
        <strain evidence="1">SCGC-AAA259D18</strain>
    </source>
</reference>
<name>A0A133UC98_9EURY</name>
<dbReference type="EMBL" id="LHXM01000013">
    <property type="protein sequence ID" value="KXA91789.1"/>
    <property type="molecule type" value="Genomic_DNA"/>
</dbReference>
<dbReference type="Proteomes" id="UP000070195">
    <property type="component" value="Unassembled WGS sequence"/>
</dbReference>
<gene>
    <name evidence="1" type="ORF">AKJ63_00925</name>
</gene>
<keyword evidence="2" id="KW-1185">Reference proteome</keyword>
<dbReference type="AlphaFoldDB" id="A0A133UC98"/>
<proteinExistence type="predicted"/>
<organism evidence="1 2">
    <name type="scientific">candidate division MSBL1 archaeon SCGC-AAA259D18</name>
    <dbReference type="NCBI Taxonomy" id="1698262"/>
    <lineage>
        <taxon>Archaea</taxon>
        <taxon>Methanobacteriati</taxon>
        <taxon>Methanobacteriota</taxon>
        <taxon>candidate division MSBL1</taxon>
    </lineage>
</organism>